<evidence type="ECO:0000313" key="1">
    <source>
        <dbReference type="EMBL" id="SDH94096.1"/>
    </source>
</evidence>
<name>A0A1G8GIE6_9BURK</name>
<organism evidence="1 2">
    <name type="scientific">Paraburkholderia phenazinium</name>
    <dbReference type="NCBI Taxonomy" id="60549"/>
    <lineage>
        <taxon>Bacteria</taxon>
        <taxon>Pseudomonadati</taxon>
        <taxon>Pseudomonadota</taxon>
        <taxon>Betaproteobacteria</taxon>
        <taxon>Burkholderiales</taxon>
        <taxon>Burkholderiaceae</taxon>
        <taxon>Paraburkholderia</taxon>
    </lineage>
</organism>
<proteinExistence type="predicted"/>
<protein>
    <submittedName>
        <fullName evidence="1">Uncharacterized protein</fullName>
    </submittedName>
</protein>
<sequence length="72" mass="7556">MGRHCMLRLAHLPANAQHGVLTLPVVSGGDPSATFAINAWLQTESLGNTAGLDFGGSYLDESHSPSAGFEFE</sequence>
<dbReference type="Proteomes" id="UP000199706">
    <property type="component" value="Unassembled WGS sequence"/>
</dbReference>
<reference evidence="1 2" key="1">
    <citation type="submission" date="2016-10" db="EMBL/GenBank/DDBJ databases">
        <authorList>
            <person name="de Groot N.N."/>
        </authorList>
    </citation>
    <scope>NUCLEOTIDE SEQUENCE [LARGE SCALE GENOMIC DNA]</scope>
    <source>
        <strain evidence="1 2">LMG 2247</strain>
    </source>
</reference>
<evidence type="ECO:0000313" key="2">
    <source>
        <dbReference type="Proteomes" id="UP000199706"/>
    </source>
</evidence>
<accession>A0A1G8GIE6</accession>
<dbReference type="EMBL" id="FNCJ01000015">
    <property type="protein sequence ID" value="SDH94096.1"/>
    <property type="molecule type" value="Genomic_DNA"/>
</dbReference>
<dbReference type="AlphaFoldDB" id="A0A1G8GIE6"/>
<gene>
    <name evidence="1" type="ORF">SAMN05216466_11518</name>
</gene>